<dbReference type="AlphaFoldDB" id="Q89QU4"/>
<proteinExistence type="predicted"/>
<dbReference type="EMBL" id="BA000040">
    <property type="protein sequence ID" value="BAC48295.1"/>
    <property type="molecule type" value="Genomic_DNA"/>
</dbReference>
<dbReference type="GO" id="GO:0003824">
    <property type="term" value="F:catalytic activity"/>
    <property type="evidence" value="ECO:0007669"/>
    <property type="project" value="InterPro"/>
</dbReference>
<dbReference type="STRING" id="224911.AAV28_12160"/>
<dbReference type="PhylomeDB" id="Q89QU4"/>
<dbReference type="SUPFAM" id="SSF89796">
    <property type="entry name" value="CoA-transferase family III (CaiB/BaiF)"/>
    <property type="match status" value="2"/>
</dbReference>
<name>Q89QU4_BRADU</name>
<evidence type="ECO:0000313" key="2">
    <source>
        <dbReference type="Proteomes" id="UP000002526"/>
    </source>
</evidence>
<dbReference type="PANTHER" id="PTHR48228:SF4">
    <property type="entry name" value="BLR3030 PROTEIN"/>
    <property type="match status" value="1"/>
</dbReference>
<sequence>MAAVAMNTAPAVTGSMAAIAFLSAIMTWSRKVQHDPEKCAAVFRKDRTQNNNPKGREAAMQSPADILEGIWTSAGGDKAALARVRLTGEEPQIPSSFRVAVAGQTTIAAAGLAAAEITRLRSGEVQDVHVDMRHAVAECRSERYLRLDDKPPPPARDAIAGVYSTGDGRFVRCHTNFPHHRDAVCKVLACEAEREKVQAALMRWKGEDFETAAYAAGGVVALMRTHDEWSALPQAHALAELPLISIEKIGEAPPKPWPEGDRPLAGLRVLDLSRVIAGPVAGRTLAAHGADVLLVSGPELPAIPWLTIDTGRGKLTTFIELKSEAGRAQMRALLKDVDIFSQGYRPHALAGLGFSPEEAAEINPGIVYVTLSAYGHAGPWAERRGFDSLVQTTTGFNHAEGKAAGIDGPKELPAQILDHATGYLMAFGAMMARARQAREGGSWHVRVSLAQTGRWLWNLGRLDGGLDTPDLTGEAVHAAFIESMPSGFGTLKAVRHSALLSRTPAQWSRPAMPLGSHPAQWPARS</sequence>
<dbReference type="EnsemblBacteria" id="BAC48295">
    <property type="protein sequence ID" value="BAC48295"/>
    <property type="gene ID" value="BAC48295"/>
</dbReference>
<organism evidence="1 2">
    <name type="scientific">Bradyrhizobium diazoefficiens (strain JCM 10833 / BCRC 13528 / IAM 13628 / NBRC 14792 / USDA 110)</name>
    <dbReference type="NCBI Taxonomy" id="224911"/>
    <lineage>
        <taxon>Bacteria</taxon>
        <taxon>Pseudomonadati</taxon>
        <taxon>Pseudomonadota</taxon>
        <taxon>Alphaproteobacteria</taxon>
        <taxon>Hyphomicrobiales</taxon>
        <taxon>Nitrobacteraceae</taxon>
        <taxon>Bradyrhizobium</taxon>
    </lineage>
</organism>
<reference evidence="2" key="1">
    <citation type="journal article" date="2002" name="DNA Res.">
        <title>Complete genomic sequence of nitrogen-fixing symbiotic bacterium Bradyrhizobium japonicum USDA110.</title>
        <authorList>
            <person name="Kaneko T."/>
            <person name="Nakamura Y."/>
            <person name="Sato S."/>
            <person name="Minamisawa K."/>
            <person name="Uchiumi T."/>
            <person name="Sasamoto S."/>
            <person name="Watanabe A."/>
            <person name="Idesawa K."/>
            <person name="Iriguchi M."/>
            <person name="Kawashima K."/>
            <person name="Kohara M."/>
            <person name="Matsumoto M."/>
            <person name="Shimpo S."/>
            <person name="Tsuruoka H."/>
            <person name="Wada T."/>
            <person name="Yamada M."/>
            <person name="Tabata S."/>
        </authorList>
    </citation>
    <scope>NUCLEOTIDE SEQUENCE [LARGE SCALE GENOMIC DNA]</scope>
    <source>
        <strain evidence="2">JCM 10833 / BCRC 13528 / IAM 13628 / NBRC 14792 / USDA 110</strain>
    </source>
</reference>
<dbReference type="InterPro" id="IPR044855">
    <property type="entry name" value="CoA-Trfase_III_dom3_sf"/>
</dbReference>
<dbReference type="HOGENOM" id="CLU_021588_0_1_5"/>
<dbReference type="Pfam" id="PF02515">
    <property type="entry name" value="CoA_transf_3"/>
    <property type="match status" value="1"/>
</dbReference>
<dbReference type="KEGG" id="bja:blr3030"/>
<dbReference type="Gene3D" id="3.30.1540.10">
    <property type="entry name" value="formyl-coa transferase, domain 3"/>
    <property type="match status" value="1"/>
</dbReference>
<evidence type="ECO:0000313" key="1">
    <source>
        <dbReference type="EMBL" id="BAC48295.1"/>
    </source>
</evidence>
<dbReference type="PANTHER" id="PTHR48228">
    <property type="entry name" value="SUCCINYL-COA--D-CITRAMALATE COA-TRANSFERASE"/>
    <property type="match status" value="1"/>
</dbReference>
<dbReference type="InterPro" id="IPR023606">
    <property type="entry name" value="CoA-Trfase_III_dom_1_sf"/>
</dbReference>
<keyword evidence="2" id="KW-1185">Reference proteome</keyword>
<dbReference type="PATRIC" id="fig|224911.5.peg.3014"/>
<gene>
    <name evidence="1" type="ordered locus">blr3030</name>
</gene>
<dbReference type="eggNOG" id="COG1804">
    <property type="taxonomic scope" value="Bacteria"/>
</dbReference>
<protein>
    <submittedName>
        <fullName evidence="1">Blr3030 protein</fullName>
    </submittedName>
</protein>
<dbReference type="Gene3D" id="3.40.50.10540">
    <property type="entry name" value="Crotonobetainyl-coa:carnitine coa-transferase, domain 1"/>
    <property type="match status" value="2"/>
</dbReference>
<dbReference type="InterPro" id="IPR003673">
    <property type="entry name" value="CoA-Trfase_fam_III"/>
</dbReference>
<accession>Q89QU4</accession>
<dbReference type="InParanoid" id="Q89QU4"/>
<dbReference type="OrthoDB" id="9806585at2"/>
<dbReference type="InterPro" id="IPR050509">
    <property type="entry name" value="CoA-transferase_III"/>
</dbReference>
<dbReference type="Proteomes" id="UP000002526">
    <property type="component" value="Chromosome"/>
</dbReference>